<dbReference type="InterPro" id="IPR011234">
    <property type="entry name" value="Fumarylacetoacetase-like_C"/>
</dbReference>
<dbReference type="PANTHER" id="PTHR42796:SF4">
    <property type="entry name" value="FUMARYLACETOACETATE HYDROLASE DOMAIN-CONTAINING PROTEIN 2A"/>
    <property type="match status" value="1"/>
</dbReference>
<reference evidence="4" key="1">
    <citation type="submission" date="2018-05" db="EMBL/GenBank/DDBJ databases">
        <authorList>
            <person name="Lanie J.A."/>
            <person name="Ng W.-L."/>
            <person name="Kazmierczak K.M."/>
            <person name="Andrzejewski T.M."/>
            <person name="Davidsen T.M."/>
            <person name="Wayne K.J."/>
            <person name="Tettelin H."/>
            <person name="Glass J.I."/>
            <person name="Rusch D."/>
            <person name="Podicherti R."/>
            <person name="Tsui H.-C.T."/>
            <person name="Winkler M.E."/>
        </authorList>
    </citation>
    <scope>NUCLEOTIDE SEQUENCE</scope>
</reference>
<evidence type="ECO:0000313" key="4">
    <source>
        <dbReference type="EMBL" id="SVA94408.1"/>
    </source>
</evidence>
<dbReference type="GO" id="GO:0044281">
    <property type="term" value="P:small molecule metabolic process"/>
    <property type="evidence" value="ECO:0007669"/>
    <property type="project" value="UniProtKB-ARBA"/>
</dbReference>
<evidence type="ECO:0000256" key="2">
    <source>
        <dbReference type="ARBA" id="ARBA00022723"/>
    </source>
</evidence>
<evidence type="ECO:0000259" key="3">
    <source>
        <dbReference type="Pfam" id="PF01557"/>
    </source>
</evidence>
<dbReference type="PANTHER" id="PTHR42796">
    <property type="entry name" value="FUMARYLACETOACETATE HYDROLASE DOMAIN-CONTAINING PROTEIN 2A-RELATED"/>
    <property type="match status" value="1"/>
</dbReference>
<feature type="domain" description="Fumarylacetoacetase-like C-terminal" evidence="3">
    <location>
        <begin position="88"/>
        <end position="326"/>
    </location>
</feature>
<proteinExistence type="inferred from homology"/>
<dbReference type="EMBL" id="UINC01023205">
    <property type="protein sequence ID" value="SVA94408.1"/>
    <property type="molecule type" value="Genomic_DNA"/>
</dbReference>
<protein>
    <recommendedName>
        <fullName evidence="3">Fumarylacetoacetase-like C-terminal domain-containing protein</fullName>
    </recommendedName>
</protein>
<accession>A0A381ZYM4</accession>
<dbReference type="GO" id="GO:0003824">
    <property type="term" value="F:catalytic activity"/>
    <property type="evidence" value="ECO:0007669"/>
    <property type="project" value="InterPro"/>
</dbReference>
<evidence type="ECO:0000256" key="1">
    <source>
        <dbReference type="ARBA" id="ARBA00010211"/>
    </source>
</evidence>
<dbReference type="Gene3D" id="3.90.850.10">
    <property type="entry name" value="Fumarylacetoacetase-like, C-terminal domain"/>
    <property type="match status" value="1"/>
</dbReference>
<dbReference type="InterPro" id="IPR036663">
    <property type="entry name" value="Fumarylacetoacetase_C_sf"/>
</dbReference>
<organism evidence="4">
    <name type="scientific">marine metagenome</name>
    <dbReference type="NCBI Taxonomy" id="408172"/>
    <lineage>
        <taxon>unclassified sequences</taxon>
        <taxon>metagenomes</taxon>
        <taxon>ecological metagenomes</taxon>
    </lineage>
</organism>
<dbReference type="SUPFAM" id="SSF56529">
    <property type="entry name" value="FAH"/>
    <property type="match status" value="1"/>
</dbReference>
<keyword evidence="2" id="KW-0479">Metal-binding</keyword>
<dbReference type="InterPro" id="IPR051121">
    <property type="entry name" value="FAH"/>
</dbReference>
<name>A0A381ZYM4_9ZZZZ</name>
<dbReference type="GO" id="GO:0046872">
    <property type="term" value="F:metal ion binding"/>
    <property type="evidence" value="ECO:0007669"/>
    <property type="project" value="UniProtKB-KW"/>
</dbReference>
<comment type="similarity">
    <text evidence="1">Belongs to the FAH family.</text>
</comment>
<sequence length="330" mass="36973">MKLGTINYHDKETIIAQTDGGKIMKLASAYSAANFDETPNNMLALIKGGRKELSRAQKAVQNVTSEAINPINEKDLDWLAPQPHPSKIFGVAFNNKRLMETAHKDPQVPNFFLKPPSCLTGHLKPIEVRSFYGATIPECELAAVIGRRAKNISAEKALDYIFGYSIMNDVTSHQMKFSMDSVAVTRPKEIWAPYMSEWRHVHREDDRDLYFVYHSRSKGADTFGPCGPWITTADEVVDPNDLQVEAWIDGEQFADDHKSSYRFKIQEVIAEASRFFTLEPGDLFSFGTTAKGVGRFPHAHRNIDLSKMTGIIEIQISGLGCLANPISHIE</sequence>
<dbReference type="Pfam" id="PF01557">
    <property type="entry name" value="FAA_hydrolase"/>
    <property type="match status" value="1"/>
</dbReference>
<gene>
    <name evidence="4" type="ORF">METZ01_LOCUS147262</name>
</gene>
<dbReference type="AlphaFoldDB" id="A0A381ZYM4"/>